<dbReference type="Gene3D" id="4.10.400.10">
    <property type="entry name" value="Low-density Lipoprotein Receptor"/>
    <property type="match status" value="1"/>
</dbReference>
<evidence type="ECO:0000313" key="7">
    <source>
        <dbReference type="EMBL" id="KJH48954.1"/>
    </source>
</evidence>
<evidence type="ECO:0000256" key="1">
    <source>
        <dbReference type="ARBA" id="ARBA00023157"/>
    </source>
</evidence>
<keyword evidence="8" id="KW-1185">Reference proteome</keyword>
<accession>A0A0D8XYW7</accession>
<sequence>MRWLYVLSLVYLVINVTTGKSTCPANTFACTDGSCIPEDWVGDGEADCDDRSDEIGHTTNRTKEEDPFDEIVTLPPHLRQSSKERQPSTEADRECPYEHQVRIDQCAEPVLLFLHDVNAIYFENTSLLSDKDTQKTVEKGCDLMQEYSICTQGTSKACSVDEGVQAWREGCVTVDYIDFYRQHRVKIFSFRFNSDCSEPAMEMLQPIIEESQHVTSSLRCRDINEISLTTEMSIDDDETVVEEDHTTTTVTVTNALTTKIKSTAMNRTIGPVVQITADDLPMETTTVPIAVGHVQLKINMSDAVNALYYIYDVCSSSYTKSPFATVATKICGRQDEIAKHSDCYQNTLEKAKCTIKDAKNECEALESFNSNLDCAIVTMNDVCEVEAQNLVIELQEAINDLVIEKKCFETREKETATPAAAANKDEFHLTTKMTHCTDDQENNALSCLVELLEINKQLAQFQNLNFLLEISTENSTIVTHICDLYSKYEKCLKATVFINEKRCAFSSPLNTLARIGLAPICSIDSRPLLSSHRECLSKLASQAEETSNCQSGLAGLGNTVNMMMQMSQIGEEEGCPHEPPTNLDEIIARPVTRQTLPPIQRRPGAAPMARPLNTVSPSESGTQPTSISSFEQCVRPLTAFQPHPLSVIKVPRQIDEACEEFKKFQNCVEDIKCHPLWARGMTAMFSYACGEGAEGYKKVRQCLRKVSAEENVKECVTTFSRGAPTQACLSANALLSCAIAPIQTECGEETSGWIIKYVTKFATAIDPRCKLASQLPIGKVIGVGCSAEEEAIIDHCAAPLNDIGTRMEELFQGGLQAMMKNVNSLAPVFAGGCNLTDEFRQCASFLLSGRTPCVISSCMIRAGEGICTQPDPTKAIDDNLSCVFAQIQEPSFAKCVRSTLTRVKQFTLNSFRNVLPKFIECTEELVRAKCGEIPIKILRAMSSPDICPVGPAPIVPVNRPQATPSIEQQIPTCTSEKRASYEQCTRPFYSRYRMLPVTLLNESENMDQVCTDVSIMDGCSISTQICSSPEQTALKKMIEQLCATREVFDQHKICLKSIINSKQGASCMSEFMTSSPNDRCTAIQNAANCMAKHVRDSCGDDAFTYTFTTMSDYARMIDNQCVIDKPTVLITTGCSEQDMVTYLSCESSIDPFSFRPVSIIGDGSKWDEMCTAFNTSYKPCVEKMTCRFEPISSANIQLFDGICNRPLTLRDQKSYGRCLSDYTNKAAGQKCISTMASIDPMASDAPIKMCQALNSILTCAGNDIEKECGYDALLHVYEQHTQWAQAYNKSCVIQSPKLKPISTNTLDRSRDVEPVHVVRDETTPSSVQKDATPTVLTTDSATPEIVVVTTDAEAEPMTTTHPKDITTTAKDAITYLPTSLLVFLVTLQMF</sequence>
<evidence type="ECO:0000256" key="5">
    <source>
        <dbReference type="SAM" id="SignalP"/>
    </source>
</evidence>
<evidence type="ECO:0000259" key="6">
    <source>
        <dbReference type="Pfam" id="PF01579"/>
    </source>
</evidence>
<evidence type="ECO:0000256" key="2">
    <source>
        <dbReference type="PROSITE-ProRule" id="PRU00124"/>
    </source>
</evidence>
<protein>
    <submittedName>
        <fullName evidence="7">Low-density lipoprotein receptor domain class A</fullName>
    </submittedName>
</protein>
<dbReference type="PANTHER" id="PTHR37431">
    <property type="entry name" value="PROTEIN CBG06927"/>
    <property type="match status" value="1"/>
</dbReference>
<dbReference type="Pfam" id="PF01579">
    <property type="entry name" value="DUF19"/>
    <property type="match status" value="2"/>
</dbReference>
<keyword evidence="3" id="KW-0175">Coiled coil</keyword>
<dbReference type="InterPro" id="IPR002172">
    <property type="entry name" value="LDrepeatLR_classA_rpt"/>
</dbReference>
<feature type="compositionally biased region" description="Basic and acidic residues" evidence="4">
    <location>
        <begin position="53"/>
        <end position="65"/>
    </location>
</feature>
<reference evidence="7 8" key="1">
    <citation type="submission" date="2013-11" db="EMBL/GenBank/DDBJ databases">
        <title>Draft genome of the bovine lungworm Dictyocaulus viviparus.</title>
        <authorList>
            <person name="Mitreva M."/>
        </authorList>
    </citation>
    <scope>NUCLEOTIDE SEQUENCE [LARGE SCALE GENOMIC DNA]</scope>
    <source>
        <strain evidence="7 8">HannoverDv2000</strain>
    </source>
</reference>
<dbReference type="CDD" id="cd00112">
    <property type="entry name" value="LDLa"/>
    <property type="match status" value="1"/>
</dbReference>
<keyword evidence="1 2" id="KW-1015">Disulfide bond</keyword>
<dbReference type="OrthoDB" id="9991628at2759"/>
<dbReference type="STRING" id="29172.A0A0D8XYW7"/>
<gene>
    <name evidence="7" type="ORF">DICVIV_04924</name>
</gene>
<feature type="disulfide bond" evidence="2">
    <location>
        <begin position="30"/>
        <end position="48"/>
    </location>
</feature>
<feature type="compositionally biased region" description="Basic and acidic residues" evidence="4">
    <location>
        <begin position="81"/>
        <end position="94"/>
    </location>
</feature>
<keyword evidence="7" id="KW-0449">Lipoprotein</keyword>
<dbReference type="Pfam" id="PF00057">
    <property type="entry name" value="Ldl_recept_a"/>
    <property type="match status" value="1"/>
</dbReference>
<dbReference type="EMBL" id="KN716250">
    <property type="protein sequence ID" value="KJH48954.1"/>
    <property type="molecule type" value="Genomic_DNA"/>
</dbReference>
<feature type="domain" description="T20D4.11-like" evidence="6">
    <location>
        <begin position="633"/>
        <end position="769"/>
    </location>
</feature>
<dbReference type="PROSITE" id="PS50068">
    <property type="entry name" value="LDLRA_2"/>
    <property type="match status" value="1"/>
</dbReference>
<feature type="region of interest" description="Disordered" evidence="4">
    <location>
        <begin position="46"/>
        <end position="94"/>
    </location>
</feature>
<comment type="caution">
    <text evidence="2">Lacks conserved residue(s) required for the propagation of feature annotation.</text>
</comment>
<name>A0A0D8XYW7_DICVI</name>
<feature type="compositionally biased region" description="Polar residues" evidence="4">
    <location>
        <begin position="613"/>
        <end position="627"/>
    </location>
</feature>
<keyword evidence="5" id="KW-0732">Signal</keyword>
<dbReference type="SMART" id="SM00192">
    <property type="entry name" value="LDLa"/>
    <property type="match status" value="1"/>
</dbReference>
<feature type="region of interest" description="Disordered" evidence="4">
    <location>
        <begin position="598"/>
        <end position="627"/>
    </location>
</feature>
<feature type="chain" id="PRO_5002336081" evidence="5">
    <location>
        <begin position="20"/>
        <end position="1390"/>
    </location>
</feature>
<dbReference type="InterPro" id="IPR002542">
    <property type="entry name" value="T20D4.11-like_dom"/>
</dbReference>
<keyword evidence="7" id="KW-0675">Receptor</keyword>
<dbReference type="SUPFAM" id="SSF57424">
    <property type="entry name" value="LDL receptor-like module"/>
    <property type="match status" value="1"/>
</dbReference>
<feature type="disulfide bond" evidence="2">
    <location>
        <begin position="23"/>
        <end position="35"/>
    </location>
</feature>
<dbReference type="InterPro" id="IPR036055">
    <property type="entry name" value="LDL_receptor-like_sf"/>
</dbReference>
<proteinExistence type="predicted"/>
<evidence type="ECO:0000256" key="3">
    <source>
        <dbReference type="SAM" id="Coils"/>
    </source>
</evidence>
<organism evidence="7 8">
    <name type="scientific">Dictyocaulus viviparus</name>
    <name type="common">Bovine lungworm</name>
    <dbReference type="NCBI Taxonomy" id="29172"/>
    <lineage>
        <taxon>Eukaryota</taxon>
        <taxon>Metazoa</taxon>
        <taxon>Ecdysozoa</taxon>
        <taxon>Nematoda</taxon>
        <taxon>Chromadorea</taxon>
        <taxon>Rhabditida</taxon>
        <taxon>Rhabditina</taxon>
        <taxon>Rhabditomorpha</taxon>
        <taxon>Strongyloidea</taxon>
        <taxon>Metastrongylidae</taxon>
        <taxon>Dictyocaulus</taxon>
    </lineage>
</organism>
<reference evidence="8" key="2">
    <citation type="journal article" date="2016" name="Sci. Rep.">
        <title>Dictyocaulus viviparus genome, variome and transcriptome elucidate lungworm biology and support future intervention.</title>
        <authorList>
            <person name="McNulty S.N."/>
            <person name="Strube C."/>
            <person name="Rosa B.A."/>
            <person name="Martin J.C."/>
            <person name="Tyagi R."/>
            <person name="Choi Y.J."/>
            <person name="Wang Q."/>
            <person name="Hallsworth Pepin K."/>
            <person name="Zhang X."/>
            <person name="Ozersky P."/>
            <person name="Wilson R.K."/>
            <person name="Sternberg P.W."/>
            <person name="Gasser R.B."/>
            <person name="Mitreva M."/>
        </authorList>
    </citation>
    <scope>NUCLEOTIDE SEQUENCE [LARGE SCALE GENOMIC DNA]</scope>
    <source>
        <strain evidence="8">HannoverDv2000</strain>
    </source>
</reference>
<evidence type="ECO:0000256" key="4">
    <source>
        <dbReference type="SAM" id="MobiDB-lite"/>
    </source>
</evidence>
<feature type="coiled-coil region" evidence="3">
    <location>
        <begin position="341"/>
        <end position="368"/>
    </location>
</feature>
<feature type="domain" description="T20D4.11-like" evidence="6">
    <location>
        <begin position="973"/>
        <end position="1121"/>
    </location>
</feature>
<feature type="signal peptide" evidence="5">
    <location>
        <begin position="1"/>
        <end position="19"/>
    </location>
</feature>
<evidence type="ECO:0000313" key="8">
    <source>
        <dbReference type="Proteomes" id="UP000053766"/>
    </source>
</evidence>
<dbReference type="PANTHER" id="PTHR37431:SF5">
    <property type="entry name" value="PROTEIN CBG06905"/>
    <property type="match status" value="1"/>
</dbReference>
<dbReference type="Proteomes" id="UP000053766">
    <property type="component" value="Unassembled WGS sequence"/>
</dbReference>